<keyword evidence="2" id="KW-0378">Hydrolase</keyword>
<dbReference type="InterPro" id="IPR029058">
    <property type="entry name" value="AB_hydrolase_fold"/>
</dbReference>
<dbReference type="PANTHER" id="PTHR43194:SF2">
    <property type="entry name" value="PEROXISOMAL MEMBRANE PROTEIN LPX1"/>
    <property type="match status" value="1"/>
</dbReference>
<dbReference type="RefSeq" id="WP_165101542.1">
    <property type="nucleotide sequence ID" value="NZ_CP049056.1"/>
</dbReference>
<dbReference type="Pfam" id="PF12697">
    <property type="entry name" value="Abhydrolase_6"/>
    <property type="match status" value="1"/>
</dbReference>
<dbReference type="InterPro" id="IPR050228">
    <property type="entry name" value="Carboxylesterase_BioH"/>
</dbReference>
<evidence type="ECO:0000259" key="1">
    <source>
        <dbReference type="Pfam" id="PF12697"/>
    </source>
</evidence>
<protein>
    <submittedName>
        <fullName evidence="2">Alpha/beta hydrolase</fullName>
    </submittedName>
</protein>
<feature type="domain" description="AB hydrolase-1" evidence="1">
    <location>
        <begin position="25"/>
        <end position="271"/>
    </location>
</feature>
<dbReference type="EMBL" id="CP049056">
    <property type="protein sequence ID" value="QIE57145.1"/>
    <property type="molecule type" value="Genomic_DNA"/>
</dbReference>
<sequence length="282" mass="29701">MKRFRTADGLQLAYRDEPGGPGAPLLCLAGLTRSGRDFDHFATAMKARRRLIRLDCRGRGASDFDPDFSHYNAMVEAGDALALLDHLDVERAVVVGSSRGGILAAMIATTRPERLAGIVLNDVGPVIEADGIAKIIGYLGIPPEAKTMTEAAAGLKALFGAAFTDVDAGFWSDWAERSYVVTAEGLTLAYDPKLRDATLAQVAAAGPEGGDLWPLFAALKPIPTLALRGANSDLLSAATLVEMAAQIPALITAEIPGRGHIPRLDEPAALEAINGFLDGLDD</sequence>
<organism evidence="2 3">
    <name type="scientific">Pikeienuella piscinae</name>
    <dbReference type="NCBI Taxonomy" id="2748098"/>
    <lineage>
        <taxon>Bacteria</taxon>
        <taxon>Pseudomonadati</taxon>
        <taxon>Pseudomonadota</taxon>
        <taxon>Alphaproteobacteria</taxon>
        <taxon>Rhodobacterales</taxon>
        <taxon>Paracoccaceae</taxon>
        <taxon>Pikeienuella</taxon>
    </lineage>
</organism>
<dbReference type="PANTHER" id="PTHR43194">
    <property type="entry name" value="HYDROLASE ALPHA/BETA FOLD FAMILY"/>
    <property type="match status" value="1"/>
</dbReference>
<reference evidence="2 3" key="1">
    <citation type="submission" date="2020-02" db="EMBL/GenBank/DDBJ databases">
        <title>complete genome sequence of Rhodobacteraceae bacterium.</title>
        <authorList>
            <person name="Park J."/>
            <person name="Kim Y.-S."/>
            <person name="Kim K.-H."/>
        </authorList>
    </citation>
    <scope>NUCLEOTIDE SEQUENCE [LARGE SCALE GENOMIC DNA]</scope>
    <source>
        <strain evidence="2 3">RR4-56</strain>
    </source>
</reference>
<evidence type="ECO:0000313" key="2">
    <source>
        <dbReference type="EMBL" id="QIE57145.1"/>
    </source>
</evidence>
<dbReference type="InterPro" id="IPR000073">
    <property type="entry name" value="AB_hydrolase_1"/>
</dbReference>
<keyword evidence="3" id="KW-1185">Reference proteome</keyword>
<dbReference type="GO" id="GO:0016787">
    <property type="term" value="F:hydrolase activity"/>
    <property type="evidence" value="ECO:0007669"/>
    <property type="project" value="UniProtKB-KW"/>
</dbReference>
<name>A0A7M3T564_9RHOB</name>
<dbReference type="Gene3D" id="3.40.50.1820">
    <property type="entry name" value="alpha/beta hydrolase"/>
    <property type="match status" value="1"/>
</dbReference>
<proteinExistence type="predicted"/>
<dbReference type="KEGG" id="hdh:G5B40_17895"/>
<dbReference type="Proteomes" id="UP000503336">
    <property type="component" value="Chromosome"/>
</dbReference>
<dbReference type="PRINTS" id="PR00111">
    <property type="entry name" value="ABHYDROLASE"/>
</dbReference>
<evidence type="ECO:0000313" key="3">
    <source>
        <dbReference type="Proteomes" id="UP000503336"/>
    </source>
</evidence>
<accession>A0A7M3T564</accession>
<dbReference type="AlphaFoldDB" id="A0A7M3T564"/>
<gene>
    <name evidence="2" type="ORF">G5B40_17895</name>
</gene>
<dbReference type="SUPFAM" id="SSF53474">
    <property type="entry name" value="alpha/beta-Hydrolases"/>
    <property type="match status" value="1"/>
</dbReference>